<sequence>MTNHDNNNNNKDTHESKSDKESPSLLPPQAAATPPPSTDDTASLLSPWWSEQTATTEETQPTATEKTNNTNSSSASNNSSSTHKHTILIGLNRNMEHNDDKEISWKEKCYVFANVPKLKYEGKSDRENLEKLFDYSRECTMVCFLRESRKLARQRLLLTEENTEKKTSDIGFTLNPFYGTWISVAKTPKRCREHILGVQAFLTKKDYPDYYTIDLGEETKHSSEHVSRVIHKAFGPLQHLSQRYIDSWNNGTQQAFFHKFWTRLERGDAFYLVRDCTKRLIENVLEDKKPSDKK</sequence>
<dbReference type="Proteomes" id="UP000242414">
    <property type="component" value="Unassembled WGS sequence"/>
</dbReference>
<reference evidence="2" key="1">
    <citation type="journal article" date="2016" name="Proc. Natl. Acad. Sci. U.S.A.">
        <title>Lipid metabolic changes in an early divergent fungus govern the establishment of a mutualistic symbiosis with endobacteria.</title>
        <authorList>
            <person name="Lastovetsky O.A."/>
            <person name="Gaspar M.L."/>
            <person name="Mondo S.J."/>
            <person name="LaButti K.M."/>
            <person name="Sandor L."/>
            <person name="Grigoriev I.V."/>
            <person name="Henry S.A."/>
            <person name="Pawlowska T.E."/>
        </authorList>
    </citation>
    <scope>NUCLEOTIDE SEQUENCE [LARGE SCALE GENOMIC DNA]</scope>
    <source>
        <strain evidence="2">ATCC 52814</strain>
    </source>
</reference>
<feature type="compositionally biased region" description="Low complexity" evidence="1">
    <location>
        <begin position="23"/>
        <end position="44"/>
    </location>
</feature>
<feature type="compositionally biased region" description="Low complexity" evidence="1">
    <location>
        <begin position="1"/>
        <end position="10"/>
    </location>
</feature>
<dbReference type="OrthoDB" id="5569779at2759"/>
<evidence type="ECO:0000313" key="2">
    <source>
        <dbReference type="EMBL" id="ORE02232.1"/>
    </source>
</evidence>
<feature type="region of interest" description="Disordered" evidence="1">
    <location>
        <begin position="1"/>
        <end position="84"/>
    </location>
</feature>
<proteinExistence type="predicted"/>
<name>A0A1X0QR32_RHIZD</name>
<feature type="compositionally biased region" description="Low complexity" evidence="1">
    <location>
        <begin position="51"/>
        <end position="81"/>
    </location>
</feature>
<organism evidence="2">
    <name type="scientific">Rhizopus microsporus var. microsporus</name>
    <dbReference type="NCBI Taxonomy" id="86635"/>
    <lineage>
        <taxon>Eukaryota</taxon>
        <taxon>Fungi</taxon>
        <taxon>Fungi incertae sedis</taxon>
        <taxon>Mucoromycota</taxon>
        <taxon>Mucoromycotina</taxon>
        <taxon>Mucoromycetes</taxon>
        <taxon>Mucorales</taxon>
        <taxon>Mucorineae</taxon>
        <taxon>Rhizopodaceae</taxon>
        <taxon>Rhizopus</taxon>
    </lineage>
</organism>
<evidence type="ECO:0000256" key="1">
    <source>
        <dbReference type="SAM" id="MobiDB-lite"/>
    </source>
</evidence>
<feature type="compositionally biased region" description="Basic and acidic residues" evidence="1">
    <location>
        <begin position="11"/>
        <end position="22"/>
    </location>
</feature>
<protein>
    <submittedName>
        <fullName evidence="2">Uncharacterized protein</fullName>
    </submittedName>
</protein>
<dbReference type="AlphaFoldDB" id="A0A1X0QR32"/>
<accession>A0A1X0QR32</accession>
<gene>
    <name evidence="2" type="ORF">BCV72DRAFT_56560</name>
</gene>
<dbReference type="EMBL" id="KV922063">
    <property type="protein sequence ID" value="ORE02232.1"/>
    <property type="molecule type" value="Genomic_DNA"/>
</dbReference>
<dbReference type="VEuPathDB" id="FungiDB:BCV72DRAFT_56560"/>